<feature type="chain" id="PRO_5036234364" evidence="1">
    <location>
        <begin position="23"/>
        <end position="138"/>
    </location>
</feature>
<dbReference type="Proteomes" id="UP000663864">
    <property type="component" value="Unassembled WGS sequence"/>
</dbReference>
<evidence type="ECO:0000256" key="1">
    <source>
        <dbReference type="SAM" id="SignalP"/>
    </source>
</evidence>
<evidence type="ECO:0000313" key="3">
    <source>
        <dbReference type="EMBL" id="CAF3721249.1"/>
    </source>
</evidence>
<protein>
    <submittedName>
        <fullName evidence="3">Uncharacterized protein</fullName>
    </submittedName>
</protein>
<organism evidence="3 4">
    <name type="scientific">Rotaria sordida</name>
    <dbReference type="NCBI Taxonomy" id="392033"/>
    <lineage>
        <taxon>Eukaryota</taxon>
        <taxon>Metazoa</taxon>
        <taxon>Spiralia</taxon>
        <taxon>Gnathifera</taxon>
        <taxon>Rotifera</taxon>
        <taxon>Eurotatoria</taxon>
        <taxon>Bdelloidea</taxon>
        <taxon>Philodinida</taxon>
        <taxon>Philodinidae</taxon>
        <taxon>Rotaria</taxon>
    </lineage>
</organism>
<gene>
    <name evidence="3" type="ORF">JBS370_LOCUS10807</name>
    <name evidence="2" type="ORF">ZHD862_LOCUS32733</name>
</gene>
<sequence length="138" mass="15279">MFEMNSLLLVLVLVTSTVICNAKKWPSETQSASSVLPSTGRTCGGISPLTRWARTSRSDQIRMNIDTSSCRFANTPMYFTSISGIAGHYLLAGVNAIYEPTPNGFTINVHSTNNESADTLMTWSAQYQWNVNWFGYLP</sequence>
<dbReference type="Proteomes" id="UP000663836">
    <property type="component" value="Unassembled WGS sequence"/>
</dbReference>
<proteinExistence type="predicted"/>
<dbReference type="EMBL" id="CAJNOT010003630">
    <property type="protein sequence ID" value="CAF1393213.1"/>
    <property type="molecule type" value="Genomic_DNA"/>
</dbReference>
<keyword evidence="1" id="KW-0732">Signal</keyword>
<dbReference type="AlphaFoldDB" id="A0A818W903"/>
<accession>A0A818W903</accession>
<evidence type="ECO:0000313" key="4">
    <source>
        <dbReference type="Proteomes" id="UP000663836"/>
    </source>
</evidence>
<name>A0A818W903_9BILA</name>
<feature type="signal peptide" evidence="1">
    <location>
        <begin position="1"/>
        <end position="22"/>
    </location>
</feature>
<comment type="caution">
    <text evidence="3">The sequence shown here is derived from an EMBL/GenBank/DDBJ whole genome shotgun (WGS) entry which is preliminary data.</text>
</comment>
<evidence type="ECO:0000313" key="2">
    <source>
        <dbReference type="EMBL" id="CAF1393213.1"/>
    </source>
</evidence>
<reference evidence="3" key="1">
    <citation type="submission" date="2021-02" db="EMBL/GenBank/DDBJ databases">
        <authorList>
            <person name="Nowell W R."/>
        </authorList>
    </citation>
    <scope>NUCLEOTIDE SEQUENCE</scope>
</reference>
<dbReference type="EMBL" id="CAJOBD010000802">
    <property type="protein sequence ID" value="CAF3721249.1"/>
    <property type="molecule type" value="Genomic_DNA"/>
</dbReference>